<evidence type="ECO:0000256" key="1">
    <source>
        <dbReference type="SAM" id="MobiDB-lite"/>
    </source>
</evidence>
<dbReference type="Gene3D" id="1.25.40.10">
    <property type="entry name" value="Tetratricopeptide repeat domain"/>
    <property type="match status" value="3"/>
</dbReference>
<dbReference type="SUPFAM" id="SSF50494">
    <property type="entry name" value="Trypsin-like serine proteases"/>
    <property type="match status" value="1"/>
</dbReference>
<evidence type="ECO:0000313" key="2">
    <source>
        <dbReference type="EMBL" id="MCW1912038.1"/>
    </source>
</evidence>
<dbReference type="Pfam" id="PF08238">
    <property type="entry name" value="Sel1"/>
    <property type="match status" value="10"/>
</dbReference>
<dbReference type="InterPro" id="IPR050767">
    <property type="entry name" value="Sel1_AlgK"/>
</dbReference>
<reference evidence="2" key="1">
    <citation type="submission" date="2022-10" db="EMBL/GenBank/DDBJ databases">
        <title>Luteolibacter sp. GHJ8, whole genome shotgun sequencing project.</title>
        <authorList>
            <person name="Zhao G."/>
            <person name="Shen L."/>
        </authorList>
    </citation>
    <scope>NUCLEOTIDE SEQUENCE</scope>
    <source>
        <strain evidence="2">GHJ8</strain>
    </source>
</reference>
<sequence>MRAMVNDVPARLMVMLGLLIPYGVMRAQEDGTAGSGVAVGGLTTEVRTKAGEEHRAKAEAGDALAQAMLADALYYGLPSDAAFAEAAQWAEKSAAGGCPIGTAILADMFRTGKGRAHDEKKAEELAEASREPLLAGTDSANAVWLRWAALSPPRETEGLYFVGSLEGNAKHLGRNLPLMRRAIAAGDVQAAVEWAERIYKWKDWGSGREDEKKVIEVLQRAWKEGHPAATHMLGDMYAFGILIPMDEAKAETFYIEAAAAGWNPSRLALAKVVSSRYKGFVREALLRKLQEDSRSPKDSALAASWFHALESGQGLQRNPGDAARWLEMLPPPEAAIALAKVIKTACNSAKVGPTHSAAELDALFEKMEMSSPPPQAYRLIQDAGLFARETDGNKWYLRAAKGGIASAMLDVARQYAEGYGRTKSATEAGNWYRKAAATGDPHANLMAGRYWLDQGDVEEAERLFRVAASQGDGLAWEHLGDICLEGKAASKRVAEAAGCYRKAAETGGFAAAGKLVVLLESKKAKPIDAQEMARWNAAIDEALAEEDSRSRIYILTNTARKIGNGPHGDKKAAMRWWIRAAEAGDTSSARLVLLVEEPVEAKAKAKAFEVLKTSAEAGDSYDMYMVARAYEVGNGTKASAKEATRWYEAAAEKGDYFSLQLIGDRYLKGEGVPKDLTKAIKWYKTAIREGSTTTMATMGHLYSDGKHLRPDGEEAVKWFETAAAFGDGFSMYNLCILYLSGDIVPKDYVEAYVWANAAAAGDDDAIREKAIKLRKALEEVVSPESVQKAQERTQQFFVIVKESKAWLTKRIQAGKPVILSFDEPLNFHFAKVDVEDEEPAPEARPGPDRNEATKESAGEGRVIGSATAWAVSAEGHLMTAAHAVKGATMVTVTAADGTKQVASILKTDVRNDLALLKIEGKTRPLMLRPKVLMGESVATIGFPNSSLQGSAAKVTEGIVSSLSGPEDDPRLLQISVPVQPGNSGGPLLDRSGAVVGMIQARLSDAATFEQSGSIPQVVNYAQKISLIQTLLEGIEVPDAVTKGDKLELPDMVEKARPSVYLLEIR</sequence>
<feature type="region of interest" description="Disordered" evidence="1">
    <location>
        <begin position="833"/>
        <end position="859"/>
    </location>
</feature>
<accession>A0ABT3FWR1</accession>
<keyword evidence="3" id="KW-1185">Reference proteome</keyword>
<dbReference type="PANTHER" id="PTHR11102">
    <property type="entry name" value="SEL-1-LIKE PROTEIN"/>
    <property type="match status" value="1"/>
</dbReference>
<name>A0ABT3FWR1_9BACT</name>
<dbReference type="Proteomes" id="UP001165653">
    <property type="component" value="Unassembled WGS sequence"/>
</dbReference>
<proteinExistence type="predicted"/>
<gene>
    <name evidence="2" type="ORF">OJ996_00525</name>
</gene>
<dbReference type="Pfam" id="PF13365">
    <property type="entry name" value="Trypsin_2"/>
    <property type="match status" value="1"/>
</dbReference>
<dbReference type="InterPro" id="IPR011990">
    <property type="entry name" value="TPR-like_helical_dom_sf"/>
</dbReference>
<dbReference type="SUPFAM" id="SSF81901">
    <property type="entry name" value="HCP-like"/>
    <property type="match status" value="3"/>
</dbReference>
<dbReference type="RefSeq" id="WP_264510060.1">
    <property type="nucleotide sequence ID" value="NZ_JAPDDR010000001.1"/>
</dbReference>
<dbReference type="SMART" id="SM00671">
    <property type="entry name" value="SEL1"/>
    <property type="match status" value="11"/>
</dbReference>
<dbReference type="InterPro" id="IPR001940">
    <property type="entry name" value="Peptidase_S1C"/>
</dbReference>
<dbReference type="PRINTS" id="PR00834">
    <property type="entry name" value="PROTEASES2C"/>
</dbReference>
<dbReference type="PANTHER" id="PTHR11102:SF160">
    <property type="entry name" value="ERAD-ASSOCIATED E3 UBIQUITIN-PROTEIN LIGASE COMPONENT HRD3"/>
    <property type="match status" value="1"/>
</dbReference>
<feature type="compositionally biased region" description="Basic and acidic residues" evidence="1">
    <location>
        <begin position="845"/>
        <end position="858"/>
    </location>
</feature>
<dbReference type="InterPro" id="IPR006597">
    <property type="entry name" value="Sel1-like"/>
</dbReference>
<protein>
    <submittedName>
        <fullName evidence="2">Trypsin-like peptidase domain-containing protein</fullName>
    </submittedName>
</protein>
<evidence type="ECO:0000313" key="3">
    <source>
        <dbReference type="Proteomes" id="UP001165653"/>
    </source>
</evidence>
<dbReference type="InterPro" id="IPR009003">
    <property type="entry name" value="Peptidase_S1_PA"/>
</dbReference>
<dbReference type="EMBL" id="JAPDDR010000001">
    <property type="protein sequence ID" value="MCW1912038.1"/>
    <property type="molecule type" value="Genomic_DNA"/>
</dbReference>
<dbReference type="Gene3D" id="2.40.10.120">
    <property type="match status" value="1"/>
</dbReference>
<organism evidence="2 3">
    <name type="scientific">Luteolibacter rhizosphaerae</name>
    <dbReference type="NCBI Taxonomy" id="2989719"/>
    <lineage>
        <taxon>Bacteria</taxon>
        <taxon>Pseudomonadati</taxon>
        <taxon>Verrucomicrobiota</taxon>
        <taxon>Verrucomicrobiia</taxon>
        <taxon>Verrucomicrobiales</taxon>
        <taxon>Verrucomicrobiaceae</taxon>
        <taxon>Luteolibacter</taxon>
    </lineage>
</organism>
<comment type="caution">
    <text evidence="2">The sequence shown here is derived from an EMBL/GenBank/DDBJ whole genome shotgun (WGS) entry which is preliminary data.</text>
</comment>